<accession>A0A2A9CVA9</accession>
<dbReference type="EMBL" id="PDJC01000001">
    <property type="protein sequence ID" value="PFG18367.1"/>
    <property type="molecule type" value="Genomic_DNA"/>
</dbReference>
<dbReference type="AlphaFoldDB" id="A0A2A9CVA9"/>
<dbReference type="Proteomes" id="UP000226079">
    <property type="component" value="Unassembled WGS sequence"/>
</dbReference>
<protein>
    <submittedName>
        <fullName evidence="1">Uncharacterized protein</fullName>
    </submittedName>
</protein>
<keyword evidence="2" id="KW-1185">Reference proteome</keyword>
<dbReference type="RefSeq" id="WP_143483700.1">
    <property type="nucleotide sequence ID" value="NZ_PDJC01000001.1"/>
</dbReference>
<evidence type="ECO:0000313" key="1">
    <source>
        <dbReference type="EMBL" id="PFG18367.1"/>
    </source>
</evidence>
<gene>
    <name evidence="1" type="ORF">ATK74_2952</name>
</gene>
<evidence type="ECO:0000313" key="2">
    <source>
        <dbReference type="Proteomes" id="UP000226079"/>
    </source>
</evidence>
<proteinExistence type="predicted"/>
<sequence length="254" mass="26472">MTNAIIVASGGQLAVAVAALTGGALDPESTTVVVVSPGEAAEVQTELIEAARIVARRHRLRLVHLNEVLTPFHPLGWRAADLEATQFADAWAAAGGLAATTVLHCFGSGDPAQRGLARVLGAQRRRIADTAREAGVALRRAREPRLLAGGGAGLAVLIRLRAAQVGQITGRRIAQAAAELAELGVAQPVPSGAIALWRGPLWHGLLRGRQDVRPVDATAGVEQTPDSGESALDFVRRCIEDLDAQRGAGSDRLS</sequence>
<reference evidence="1 2" key="1">
    <citation type="submission" date="2017-10" db="EMBL/GenBank/DDBJ databases">
        <title>Sequencing the genomes of 1000 actinobacteria strains.</title>
        <authorList>
            <person name="Klenk H.-P."/>
        </authorList>
    </citation>
    <scope>NUCLEOTIDE SEQUENCE [LARGE SCALE GENOMIC DNA]</scope>
    <source>
        <strain evidence="1 2">DSM 15597</strain>
    </source>
</reference>
<organism evidence="1 2">
    <name type="scientific">Propionicimonas paludicola</name>
    <dbReference type="NCBI Taxonomy" id="185243"/>
    <lineage>
        <taxon>Bacteria</taxon>
        <taxon>Bacillati</taxon>
        <taxon>Actinomycetota</taxon>
        <taxon>Actinomycetes</taxon>
        <taxon>Propionibacteriales</taxon>
        <taxon>Nocardioidaceae</taxon>
        <taxon>Propionicimonas</taxon>
    </lineage>
</organism>
<dbReference type="OrthoDB" id="7502553at2"/>
<comment type="caution">
    <text evidence="1">The sequence shown here is derived from an EMBL/GenBank/DDBJ whole genome shotgun (WGS) entry which is preliminary data.</text>
</comment>
<name>A0A2A9CVA9_9ACTN</name>